<keyword evidence="1" id="KW-0812">Transmembrane</keyword>
<feature type="transmembrane region" description="Helical" evidence="1">
    <location>
        <begin position="12"/>
        <end position="30"/>
    </location>
</feature>
<evidence type="ECO:0000256" key="1">
    <source>
        <dbReference type="SAM" id="Phobius"/>
    </source>
</evidence>
<dbReference type="EMBL" id="NJHN03000054">
    <property type="protein sequence ID" value="KAH9419797.1"/>
    <property type="molecule type" value="Genomic_DNA"/>
</dbReference>
<reference evidence="2 3" key="1">
    <citation type="journal article" date="2018" name="J. Allergy Clin. Immunol.">
        <title>High-quality assembly of Dermatophagoides pteronyssinus genome and transcriptome reveals a wide range of novel allergens.</title>
        <authorList>
            <person name="Liu X.Y."/>
            <person name="Yang K.Y."/>
            <person name="Wang M.Q."/>
            <person name="Kwok J.S."/>
            <person name="Zeng X."/>
            <person name="Yang Z."/>
            <person name="Xiao X.J."/>
            <person name="Lau C.P."/>
            <person name="Li Y."/>
            <person name="Huang Z.M."/>
            <person name="Ba J.G."/>
            <person name="Yim A.K."/>
            <person name="Ouyang C.Y."/>
            <person name="Ngai S.M."/>
            <person name="Chan T.F."/>
            <person name="Leung E.L."/>
            <person name="Liu L."/>
            <person name="Liu Z.G."/>
            <person name="Tsui S.K."/>
        </authorList>
    </citation>
    <scope>NUCLEOTIDE SEQUENCE [LARGE SCALE GENOMIC DNA]</scope>
    <source>
        <strain evidence="2">Derp</strain>
    </source>
</reference>
<reference evidence="2 3" key="2">
    <citation type="journal article" date="2022" name="Mol. Biol. Evol.">
        <title>Comparative Genomics Reveals Insights into the Divergent Evolution of Astigmatic Mites and Household Pest Adaptations.</title>
        <authorList>
            <person name="Xiong Q."/>
            <person name="Wan A.T."/>
            <person name="Liu X."/>
            <person name="Fung C.S."/>
            <person name="Xiao X."/>
            <person name="Malainual N."/>
            <person name="Hou J."/>
            <person name="Wang L."/>
            <person name="Wang M."/>
            <person name="Yang K.Y."/>
            <person name="Cui Y."/>
            <person name="Leung E.L."/>
            <person name="Nong W."/>
            <person name="Shin S.K."/>
            <person name="Au S.W."/>
            <person name="Jeong K.Y."/>
            <person name="Chew F.T."/>
            <person name="Hui J.H."/>
            <person name="Leung T.F."/>
            <person name="Tungtrongchitr A."/>
            <person name="Zhong N."/>
            <person name="Liu Z."/>
            <person name="Tsui S.K."/>
        </authorList>
    </citation>
    <scope>NUCLEOTIDE SEQUENCE [LARGE SCALE GENOMIC DNA]</scope>
    <source>
        <strain evidence="2">Derp</strain>
    </source>
</reference>
<evidence type="ECO:0000313" key="2">
    <source>
        <dbReference type="EMBL" id="KAH9419797.1"/>
    </source>
</evidence>
<name>A0ABQ8JB15_DERPT</name>
<evidence type="ECO:0000313" key="3">
    <source>
        <dbReference type="Proteomes" id="UP000887458"/>
    </source>
</evidence>
<accession>A0ABQ8JB15</accession>
<dbReference type="Proteomes" id="UP000887458">
    <property type="component" value="Unassembled WGS sequence"/>
</dbReference>
<keyword evidence="1" id="KW-1133">Transmembrane helix</keyword>
<sequence length="64" mass="7409">MKPTIPLNSGILIFLVLVFVLLTIHLLLAFSRFPCEEDEMSDVIPPRPARFRNYKSDTFKDNNN</sequence>
<gene>
    <name evidence="2" type="ORF">DERP_001628</name>
</gene>
<organism evidence="2 3">
    <name type="scientific">Dermatophagoides pteronyssinus</name>
    <name type="common">European house dust mite</name>
    <dbReference type="NCBI Taxonomy" id="6956"/>
    <lineage>
        <taxon>Eukaryota</taxon>
        <taxon>Metazoa</taxon>
        <taxon>Ecdysozoa</taxon>
        <taxon>Arthropoda</taxon>
        <taxon>Chelicerata</taxon>
        <taxon>Arachnida</taxon>
        <taxon>Acari</taxon>
        <taxon>Acariformes</taxon>
        <taxon>Sarcoptiformes</taxon>
        <taxon>Astigmata</taxon>
        <taxon>Psoroptidia</taxon>
        <taxon>Analgoidea</taxon>
        <taxon>Pyroglyphidae</taxon>
        <taxon>Dermatophagoidinae</taxon>
        <taxon>Dermatophagoides</taxon>
    </lineage>
</organism>
<proteinExistence type="predicted"/>
<keyword evidence="3" id="KW-1185">Reference proteome</keyword>
<protein>
    <submittedName>
        <fullName evidence="2">Uncharacterized protein</fullName>
    </submittedName>
</protein>
<comment type="caution">
    <text evidence="2">The sequence shown here is derived from an EMBL/GenBank/DDBJ whole genome shotgun (WGS) entry which is preliminary data.</text>
</comment>
<keyword evidence="1" id="KW-0472">Membrane</keyword>